<evidence type="ECO:0000313" key="2">
    <source>
        <dbReference type="Proteomes" id="UP000447434"/>
    </source>
</evidence>
<accession>A0A6A4NLK9</accession>
<protein>
    <submittedName>
        <fullName evidence="1">Uncharacterized protein</fullName>
    </submittedName>
</protein>
<name>A0A6A4NLK9_LUPAL</name>
<organism evidence="1 2">
    <name type="scientific">Lupinus albus</name>
    <name type="common">White lupine</name>
    <name type="synonym">Lupinus termis</name>
    <dbReference type="NCBI Taxonomy" id="3870"/>
    <lineage>
        <taxon>Eukaryota</taxon>
        <taxon>Viridiplantae</taxon>
        <taxon>Streptophyta</taxon>
        <taxon>Embryophyta</taxon>
        <taxon>Tracheophyta</taxon>
        <taxon>Spermatophyta</taxon>
        <taxon>Magnoliopsida</taxon>
        <taxon>eudicotyledons</taxon>
        <taxon>Gunneridae</taxon>
        <taxon>Pentapetalae</taxon>
        <taxon>rosids</taxon>
        <taxon>fabids</taxon>
        <taxon>Fabales</taxon>
        <taxon>Fabaceae</taxon>
        <taxon>Papilionoideae</taxon>
        <taxon>50 kb inversion clade</taxon>
        <taxon>genistoids sensu lato</taxon>
        <taxon>core genistoids</taxon>
        <taxon>Genisteae</taxon>
        <taxon>Lupinus</taxon>
    </lineage>
</organism>
<dbReference type="Proteomes" id="UP000447434">
    <property type="component" value="Chromosome 23"/>
</dbReference>
<sequence>MFKNVRYCVQRDSLNVLFNCNFLFEFESLYFHLFPYLFPISLTRVTLEHSKFSRMHQHLQAFLHKVINHSLLLHL</sequence>
<dbReference type="EMBL" id="WOCE01000023">
    <property type="protein sequence ID" value="KAE9587428.1"/>
    <property type="molecule type" value="Genomic_DNA"/>
</dbReference>
<gene>
    <name evidence="1" type="ORF">Lalb_Chr23g0273511</name>
</gene>
<keyword evidence="2" id="KW-1185">Reference proteome</keyword>
<evidence type="ECO:0000313" key="1">
    <source>
        <dbReference type="EMBL" id="KAE9587428.1"/>
    </source>
</evidence>
<proteinExistence type="predicted"/>
<comment type="caution">
    <text evidence="1">The sequence shown here is derived from an EMBL/GenBank/DDBJ whole genome shotgun (WGS) entry which is preliminary data.</text>
</comment>
<dbReference type="AlphaFoldDB" id="A0A6A4NLK9"/>
<reference evidence="2" key="1">
    <citation type="journal article" date="2020" name="Nat. Commun.">
        <title>Genome sequence of the cluster root forming white lupin.</title>
        <authorList>
            <person name="Hufnagel B."/>
            <person name="Marques A."/>
            <person name="Soriano A."/>
            <person name="Marques L."/>
            <person name="Divol F."/>
            <person name="Doumas P."/>
            <person name="Sallet E."/>
            <person name="Mancinotti D."/>
            <person name="Carrere S."/>
            <person name="Marande W."/>
            <person name="Arribat S."/>
            <person name="Keller J."/>
            <person name="Huneau C."/>
            <person name="Blein T."/>
            <person name="Aime D."/>
            <person name="Laguerre M."/>
            <person name="Taylor J."/>
            <person name="Schubert V."/>
            <person name="Nelson M."/>
            <person name="Geu-Flores F."/>
            <person name="Crespi M."/>
            <person name="Gallardo-Guerrero K."/>
            <person name="Delaux P.-M."/>
            <person name="Salse J."/>
            <person name="Berges H."/>
            <person name="Guyot R."/>
            <person name="Gouzy J."/>
            <person name="Peret B."/>
        </authorList>
    </citation>
    <scope>NUCLEOTIDE SEQUENCE [LARGE SCALE GENOMIC DNA]</scope>
    <source>
        <strain evidence="2">cv. Amiga</strain>
    </source>
</reference>